<evidence type="ECO:0000256" key="5">
    <source>
        <dbReference type="ARBA" id="ARBA00023295"/>
    </source>
</evidence>
<dbReference type="SUPFAM" id="SSF51445">
    <property type="entry name" value="(Trans)glycosidases"/>
    <property type="match status" value="1"/>
</dbReference>
<dbReference type="InterPro" id="IPR057016">
    <property type="entry name" value="EndoS_F2-like_TIM-barrel"/>
</dbReference>
<proteinExistence type="inferred from homology"/>
<dbReference type="InterPro" id="IPR017853">
    <property type="entry name" value="GH"/>
</dbReference>
<comment type="similarity">
    <text evidence="1">Belongs to the glycosyl hydrolase 18 family.</text>
</comment>
<dbReference type="GO" id="GO:0033925">
    <property type="term" value="F:mannosyl-glycoprotein endo-beta-N-acetylglucosaminidase activity"/>
    <property type="evidence" value="ECO:0007669"/>
    <property type="project" value="UniProtKB-EC"/>
</dbReference>
<evidence type="ECO:0000256" key="2">
    <source>
        <dbReference type="ARBA" id="ARBA00012566"/>
    </source>
</evidence>
<dbReference type="EMBL" id="AP018492">
    <property type="protein sequence ID" value="BBC61541.1"/>
    <property type="molecule type" value="Genomic_DNA"/>
</dbReference>
<evidence type="ECO:0000256" key="6">
    <source>
        <dbReference type="ARBA" id="ARBA00034414"/>
    </source>
</evidence>
<dbReference type="AlphaFoldDB" id="A0A2Z5Y445"/>
<evidence type="ECO:0000259" key="7">
    <source>
        <dbReference type="Pfam" id="PF23916"/>
    </source>
</evidence>
<sequence length="320" mass="37504">MKKVMLIISFIFIGMFIEMFNLTTHAETRHQPITMAYYRTWRDITMPKNANSDLPDENVISMTDLPSGLDIVSLFHYVKPGTNQEKFWQTVHDVYVPTLHKRGTKVIKTLGIEEIYDVPSKQQTPTQKEYDDYAQKLIETHLIPYNLDGLDIDMEAHLTSSQEEKAIHVIYSLNRKLKQETSHPKLLIYDTNQDNHYLFKEIASQIDYLFLQAYGRDTKSLDQTWQTYRNTISATKFVPGITFPEEQDQNRWYDAYEPFKTSNAYLYAKWQPIDGPKGGMFIYAIDRDGKKYGDDTITKTDFSWTNRIIDTIKEDSNKTR</sequence>
<accession>A0A2Z5Y445</accession>
<gene>
    <name evidence="8" type="ORF">DAT561_1443</name>
</gene>
<keyword evidence="5 8" id="KW-0326">Glycosidase</keyword>
<dbReference type="Gene3D" id="3.20.20.80">
    <property type="entry name" value="Glycosidases"/>
    <property type="match status" value="1"/>
</dbReference>
<dbReference type="EC" id="3.2.1.96" evidence="2"/>
<evidence type="ECO:0000256" key="4">
    <source>
        <dbReference type="ARBA" id="ARBA00022801"/>
    </source>
</evidence>
<evidence type="ECO:0000313" key="9">
    <source>
        <dbReference type="Proteomes" id="UP000269226"/>
    </source>
</evidence>
<dbReference type="Proteomes" id="UP000269226">
    <property type="component" value="Chromosome"/>
</dbReference>
<evidence type="ECO:0000313" key="8">
    <source>
        <dbReference type="EMBL" id="BBC61541.1"/>
    </source>
</evidence>
<evidence type="ECO:0000256" key="1">
    <source>
        <dbReference type="ARBA" id="ARBA00009336"/>
    </source>
</evidence>
<organism evidence="8 9">
    <name type="scientific">Melissococcus plutonius</name>
    <dbReference type="NCBI Taxonomy" id="33970"/>
    <lineage>
        <taxon>Bacteria</taxon>
        <taxon>Bacillati</taxon>
        <taxon>Bacillota</taxon>
        <taxon>Bacilli</taxon>
        <taxon>Lactobacillales</taxon>
        <taxon>Enterococcaceae</taxon>
        <taxon>Melissococcus</taxon>
    </lineage>
</organism>
<name>A0A2Z5Y445_9ENTE</name>
<keyword evidence="3" id="KW-0732">Signal</keyword>
<evidence type="ECO:0000256" key="3">
    <source>
        <dbReference type="ARBA" id="ARBA00022729"/>
    </source>
</evidence>
<dbReference type="Pfam" id="PF23916">
    <property type="entry name" value="TIM-barrel_EndoS"/>
    <property type="match status" value="1"/>
</dbReference>
<reference evidence="8 9" key="1">
    <citation type="submission" date="2018-01" db="EMBL/GenBank/DDBJ databases">
        <title>Whole genome sequence of Melissococcus plutonius DAT561.</title>
        <authorList>
            <person name="Okumura K."/>
            <person name="Takamatsu D."/>
            <person name="Okura M."/>
        </authorList>
    </citation>
    <scope>NUCLEOTIDE SEQUENCE [LARGE SCALE GENOMIC DNA]</scope>
    <source>
        <strain evidence="8 9">DAT561</strain>
    </source>
</reference>
<dbReference type="RefSeq" id="WP_015695346.1">
    <property type="nucleotide sequence ID" value="NZ_AP018492.1"/>
</dbReference>
<dbReference type="GeneID" id="57043977"/>
<protein>
    <recommendedName>
        <fullName evidence="2">mannosyl-glycoprotein endo-beta-N-acetylglucosaminidase</fullName>
        <ecNumber evidence="2">3.2.1.96</ecNumber>
    </recommendedName>
</protein>
<keyword evidence="4 8" id="KW-0378">Hydrolase</keyword>
<feature type="domain" description="Endo-beta-N-acetylglucosaminidase EndoS/F2-like TIM-barrel" evidence="7">
    <location>
        <begin position="36"/>
        <end position="282"/>
    </location>
</feature>
<comment type="catalytic activity">
    <reaction evidence="6">
        <text>an N(4)-(oligosaccharide-(1-&gt;3)-[oligosaccharide-(1-&gt;6)]-beta-D-Man-(1-&gt;4)-beta-D-GlcNAc-(1-&gt;4)-alpha-D-GlcNAc)-L-asparaginyl-[protein] + H2O = an oligosaccharide-(1-&gt;3)-[oligosaccharide-(1-&gt;6)]-beta-D-Man-(1-&gt;4)-D-GlcNAc + N(4)-(N-acetyl-beta-D-glucosaminyl)-L-asparaginyl-[protein]</text>
        <dbReference type="Rhea" id="RHEA:73067"/>
        <dbReference type="Rhea" id="RHEA-COMP:12603"/>
        <dbReference type="Rhea" id="RHEA-COMP:18176"/>
        <dbReference type="ChEBI" id="CHEBI:15377"/>
        <dbReference type="ChEBI" id="CHEBI:132248"/>
        <dbReference type="ChEBI" id="CHEBI:192714"/>
        <dbReference type="ChEBI" id="CHEBI:192715"/>
        <dbReference type="EC" id="3.2.1.96"/>
    </reaction>
</comment>